<proteinExistence type="predicted"/>
<dbReference type="EMBL" id="MT143613">
    <property type="protein sequence ID" value="QJA98851.1"/>
    <property type="molecule type" value="Genomic_DNA"/>
</dbReference>
<gene>
    <name evidence="1" type="ORF">MM171A01462_0005</name>
</gene>
<organism evidence="1">
    <name type="scientific">viral metagenome</name>
    <dbReference type="NCBI Taxonomy" id="1070528"/>
    <lineage>
        <taxon>unclassified sequences</taxon>
        <taxon>metagenomes</taxon>
        <taxon>organismal metagenomes</taxon>
    </lineage>
</organism>
<protein>
    <submittedName>
        <fullName evidence="1">Uncharacterized protein</fullName>
    </submittedName>
</protein>
<sequence>MFYAWDIKLIKGLSEATRQKSVLKLEKGTITKFELVFPSGCCGLVFVHINQALHQVFPKNPGDQLTGNGSTIVSTDEYELKEPPLELEFYGWNTDEIYDHTITVRIQLVPAKEILHRVVGEVMRLTKLKRPT</sequence>
<name>A0A6M3M191_9ZZZZ</name>
<accession>A0A6M3M191</accession>
<reference evidence="1" key="1">
    <citation type="submission" date="2020-03" db="EMBL/GenBank/DDBJ databases">
        <title>The deep terrestrial virosphere.</title>
        <authorList>
            <person name="Holmfeldt K."/>
            <person name="Nilsson E."/>
            <person name="Simone D."/>
            <person name="Lopez-Fernandez M."/>
            <person name="Wu X."/>
            <person name="de Brujin I."/>
            <person name="Lundin D."/>
            <person name="Andersson A."/>
            <person name="Bertilsson S."/>
            <person name="Dopson M."/>
        </authorList>
    </citation>
    <scope>NUCLEOTIDE SEQUENCE</scope>
    <source>
        <strain evidence="1">MM171A01462</strain>
    </source>
</reference>
<dbReference type="AlphaFoldDB" id="A0A6M3M191"/>
<evidence type="ECO:0000313" key="1">
    <source>
        <dbReference type="EMBL" id="QJA98851.1"/>
    </source>
</evidence>